<evidence type="ECO:0000313" key="2">
    <source>
        <dbReference type="EMBL" id="SFA58413.1"/>
    </source>
</evidence>
<reference evidence="2 3" key="1">
    <citation type="submission" date="2016-10" db="EMBL/GenBank/DDBJ databases">
        <authorList>
            <person name="de Groot N.N."/>
        </authorList>
    </citation>
    <scope>NUCLEOTIDE SEQUENCE [LARGE SCALE GENOMIC DNA]</scope>
    <source>
        <strain evidence="2 3">CGMCC 1.6117</strain>
    </source>
</reference>
<sequence length="93" mass="10183">MFHNFDGLTRNDGRWLNLWAAFDVTGEYLGTFTLDDLRAKAADAGKWISAVQYRRAGQQIDQAAPVGDDPGQTDRTGTTPMHAAQPLAAPRHA</sequence>
<organism evidence="2 3">
    <name type="scientific">Paracoccus halophilus</name>
    <dbReference type="NCBI Taxonomy" id="376733"/>
    <lineage>
        <taxon>Bacteria</taxon>
        <taxon>Pseudomonadati</taxon>
        <taxon>Pseudomonadota</taxon>
        <taxon>Alphaproteobacteria</taxon>
        <taxon>Rhodobacterales</taxon>
        <taxon>Paracoccaceae</taxon>
        <taxon>Paracoccus</taxon>
    </lineage>
</organism>
<evidence type="ECO:0000313" key="3">
    <source>
        <dbReference type="Proteomes" id="UP000182312"/>
    </source>
</evidence>
<name>A0A1I0U3F8_9RHOB</name>
<feature type="region of interest" description="Disordered" evidence="1">
    <location>
        <begin position="58"/>
        <end position="93"/>
    </location>
</feature>
<proteinExistence type="predicted"/>
<protein>
    <submittedName>
        <fullName evidence="2">Uncharacterized protein</fullName>
    </submittedName>
</protein>
<evidence type="ECO:0000256" key="1">
    <source>
        <dbReference type="SAM" id="MobiDB-lite"/>
    </source>
</evidence>
<dbReference type="AlphaFoldDB" id="A0A1I0U3F8"/>
<dbReference type="OrthoDB" id="7764113at2"/>
<dbReference type="Proteomes" id="UP000182312">
    <property type="component" value="Unassembled WGS sequence"/>
</dbReference>
<gene>
    <name evidence="2" type="ORF">SAMN04487972_12043</name>
</gene>
<dbReference type="EMBL" id="FOJO01000020">
    <property type="protein sequence ID" value="SFA58413.1"/>
    <property type="molecule type" value="Genomic_DNA"/>
</dbReference>
<accession>A0A1I0U3F8</accession>
<dbReference type="RefSeq" id="WP_074948142.1">
    <property type="nucleotide sequence ID" value="NZ_FOJO01000020.1"/>
</dbReference>